<sequence length="118" mass="13427">MVISFFYKCTRTPSFLCALSGLGFPKCVCVSGGGAKVYTYFLCRHRSCCRHSGGNHCFFCFVLSCYGKPLRAFVFFLPLSWRLNSNIDDSDDAWELWREGLYVSVGINKGMFSTCEFF</sequence>
<reference evidence="2" key="1">
    <citation type="journal article" date="2010" name="PLoS Negl. Trop. Dis.">
        <title>The genome sequence of Trypanosoma brucei gambiense, causative agent of chronic human african trypanosomiasis.</title>
        <authorList>
            <person name="Jackson A.P."/>
            <person name="Sanders M."/>
            <person name="Berry A."/>
            <person name="McQuillan J."/>
            <person name="Aslett M.A."/>
            <person name="Quail M.A."/>
            <person name="Chukualim B."/>
            <person name="Capewell P."/>
            <person name="MacLeod A."/>
            <person name="Melville S.E."/>
            <person name="Gibson W."/>
            <person name="Barry J.D."/>
            <person name="Berriman M."/>
            <person name="Hertz-Fowler C."/>
        </authorList>
    </citation>
    <scope>NUCLEOTIDE SEQUENCE [LARGE SCALE GENOMIC DNA]</scope>
    <source>
        <strain evidence="2">MHOM/CI/86/DAL972</strain>
    </source>
</reference>
<evidence type="ECO:0000313" key="1">
    <source>
        <dbReference type="EMBL" id="CBH16645.1"/>
    </source>
</evidence>
<organism evidence="1 2">
    <name type="scientific">Trypanosoma brucei gambiense (strain MHOM/CI/86/DAL972)</name>
    <dbReference type="NCBI Taxonomy" id="679716"/>
    <lineage>
        <taxon>Eukaryota</taxon>
        <taxon>Discoba</taxon>
        <taxon>Euglenozoa</taxon>
        <taxon>Kinetoplastea</taxon>
        <taxon>Metakinetoplastina</taxon>
        <taxon>Trypanosomatida</taxon>
        <taxon>Trypanosomatidae</taxon>
        <taxon>Trypanosoma</taxon>
    </lineage>
</organism>
<dbReference type="AlphaFoldDB" id="D0A087"/>
<evidence type="ECO:0000313" key="2">
    <source>
        <dbReference type="Proteomes" id="UP000002316"/>
    </source>
</evidence>
<gene>
    <name evidence="1" type="ORF">TbgDal_X17480</name>
</gene>
<dbReference type="EMBL" id="FN554973">
    <property type="protein sequence ID" value="CBH16645.1"/>
    <property type="molecule type" value="Genomic_DNA"/>
</dbReference>
<dbReference type="Proteomes" id="UP000002316">
    <property type="component" value="Chromosome 10"/>
</dbReference>
<protein>
    <submittedName>
        <fullName evidence="1">Uncharacterized protein</fullName>
    </submittedName>
</protein>
<accession>D0A087</accession>
<name>D0A087_TRYB9</name>
<dbReference type="RefSeq" id="XP_011778909.1">
    <property type="nucleotide sequence ID" value="XM_011780607.1"/>
</dbReference>
<dbReference type="KEGG" id="tbg:TbgDal_X17480"/>
<dbReference type="GeneID" id="23864985"/>
<proteinExistence type="predicted"/>